<dbReference type="EC" id="2.7.13.3" evidence="2"/>
<dbReference type="GO" id="GO:0005737">
    <property type="term" value="C:cytoplasm"/>
    <property type="evidence" value="ECO:0007669"/>
    <property type="project" value="InterPro"/>
</dbReference>
<accession>A5G5U7</accession>
<dbReference type="FunFam" id="2.30.30.40:FF:000048">
    <property type="entry name" value="Chemotaxis protein CheA, putative"/>
    <property type="match status" value="1"/>
</dbReference>
<dbReference type="InterPro" id="IPR036890">
    <property type="entry name" value="HATPase_C_sf"/>
</dbReference>
<dbReference type="InterPro" id="IPR036061">
    <property type="entry name" value="CheW-like_dom_sf"/>
</dbReference>
<dbReference type="InterPro" id="IPR037257">
    <property type="entry name" value="T2SS_E_N_sf"/>
</dbReference>
<keyword evidence="18" id="KW-1185">Reference proteome</keyword>
<evidence type="ECO:0000259" key="16">
    <source>
        <dbReference type="PROSITE" id="PS50894"/>
    </source>
</evidence>
<dbReference type="Pfam" id="PF02895">
    <property type="entry name" value="H-kinase_dim"/>
    <property type="match status" value="1"/>
</dbReference>
<comment type="catalytic activity">
    <reaction evidence="1">
        <text>ATP + protein L-histidine = ADP + protein N-phospho-L-histidine.</text>
        <dbReference type="EC" id="2.7.13.3"/>
    </reaction>
</comment>
<evidence type="ECO:0000256" key="8">
    <source>
        <dbReference type="ARBA" id="ARBA00022777"/>
    </source>
</evidence>
<dbReference type="GO" id="GO:0006935">
    <property type="term" value="P:chemotaxis"/>
    <property type="evidence" value="ECO:0007669"/>
    <property type="project" value="UniProtKB-KW"/>
</dbReference>
<feature type="domain" description="HPt" evidence="16">
    <location>
        <begin position="1"/>
        <end position="102"/>
    </location>
</feature>
<dbReference type="Pfam" id="PF01584">
    <property type="entry name" value="CheW"/>
    <property type="match status" value="1"/>
</dbReference>
<dbReference type="SMART" id="SM00387">
    <property type="entry name" value="HATPase_c"/>
    <property type="match status" value="1"/>
</dbReference>
<organism evidence="17 18">
    <name type="scientific">Geotalea uraniireducens (strain Rf4)</name>
    <name type="common">Geobacter uraniireducens</name>
    <dbReference type="NCBI Taxonomy" id="351605"/>
    <lineage>
        <taxon>Bacteria</taxon>
        <taxon>Pseudomonadati</taxon>
        <taxon>Thermodesulfobacteriota</taxon>
        <taxon>Desulfuromonadia</taxon>
        <taxon>Geobacterales</taxon>
        <taxon>Geobacteraceae</taxon>
        <taxon>Geotalea</taxon>
    </lineage>
</organism>
<evidence type="ECO:0000256" key="3">
    <source>
        <dbReference type="ARBA" id="ARBA00021495"/>
    </source>
</evidence>
<dbReference type="InterPro" id="IPR003594">
    <property type="entry name" value="HATPase_dom"/>
</dbReference>
<dbReference type="FunFam" id="1.20.120.160:FF:000008">
    <property type="entry name" value="Chemotaxis sensor histidine kinase CheA"/>
    <property type="match status" value="1"/>
</dbReference>
<dbReference type="EMBL" id="CP000698">
    <property type="protein sequence ID" value="ABQ27165.1"/>
    <property type="molecule type" value="Genomic_DNA"/>
</dbReference>
<dbReference type="SMART" id="SM00073">
    <property type="entry name" value="HPT"/>
    <property type="match status" value="1"/>
</dbReference>
<keyword evidence="10" id="KW-0902">Two-component regulatory system</keyword>
<dbReference type="Gene3D" id="1.10.287.560">
    <property type="entry name" value="Histidine kinase CheA-like, homodimeric domain"/>
    <property type="match status" value="1"/>
</dbReference>
<evidence type="ECO:0000256" key="9">
    <source>
        <dbReference type="ARBA" id="ARBA00022840"/>
    </source>
</evidence>
<feature type="domain" description="Histidine kinase" evidence="14">
    <location>
        <begin position="322"/>
        <end position="570"/>
    </location>
</feature>
<evidence type="ECO:0000256" key="7">
    <source>
        <dbReference type="ARBA" id="ARBA00022741"/>
    </source>
</evidence>
<evidence type="ECO:0000259" key="15">
    <source>
        <dbReference type="PROSITE" id="PS50851"/>
    </source>
</evidence>
<protein>
    <recommendedName>
        <fullName evidence="3">Chemotaxis protein CheA</fullName>
        <ecNumber evidence="2">2.7.13.3</ecNumber>
    </recommendedName>
</protein>
<dbReference type="CDD" id="cd16916">
    <property type="entry name" value="HATPase_CheA-like"/>
    <property type="match status" value="1"/>
</dbReference>
<keyword evidence="9" id="KW-0067">ATP-binding</keyword>
<evidence type="ECO:0000256" key="11">
    <source>
        <dbReference type="ARBA" id="ARBA00035100"/>
    </source>
</evidence>
<feature type="modified residue" description="Phosphohistidine" evidence="12">
    <location>
        <position position="45"/>
    </location>
</feature>
<dbReference type="SUPFAM" id="SSF47226">
    <property type="entry name" value="Histidine-containing phosphotransfer domain, HPT domain"/>
    <property type="match status" value="1"/>
</dbReference>
<dbReference type="AlphaFoldDB" id="A5G5U7"/>
<feature type="region of interest" description="Disordered" evidence="13">
    <location>
        <begin position="137"/>
        <end position="156"/>
    </location>
</feature>
<sequence>MMDQHREAFKEEAYELLAELETSLLELEERPDDEELIGRVFRAMHTIKGSGAMFGFDDIAAFTHQVETVFDLVRNGKVSVTKKLINVTLAARDQIKAMLDASTGGEPVDAGVAEEIIAELKSLLSDTKALAPLAGANATGTTQEPGQGRDLPQPTTTPVTYRIRFEPDRGLFARGTNPITLVNELGELGECKVVAQMCNLPRLDEIDPESCYIFWDVILTTAQGIDAIKDVFIFVEDDCELKIEVIDTGGHLGHDGDYKKLGEILVERGDLTHEAMEKILSQQKRFGEIAVETGLVEADRIASALVEQQHVKEVRQERQSQETASSIRVPAEKLDILVNLVGELVTVQARLSQTSAGRRDAELMSIAEEVERLTAELRDNALNIRMLPIGSTFSKFKRLVRDLSNELGKKVEMETAGAETELDKTVIEKLNDPLVHLIRNSIDHGIELPDVREAAGKPGQGTVHLAAVHSGDSVLITIRDDGAGLDKEAIRTKAIEKGLIPAAADLSEKEIFNLIFAPGFSTAKKVSSVSGRGVGMDVVKRAIDALRGSIDITSKHGDGTTITVKIPLTLAIIESLLVRIGADRFLLPLSLVDECVELTRADVEKAHGRNLATVRDHMVPYIPLRERFDIKGETPDIEQIVITKVDGMRVGVVVDHVIGEHQTVIKSLGRAYKNVDAISGATILGDGAVALIIDIPQLVHDVEMERAWDGRR</sequence>
<dbReference type="RefSeq" id="WP_011939834.1">
    <property type="nucleotide sequence ID" value="NC_009483.1"/>
</dbReference>
<dbReference type="SUPFAM" id="SSF160246">
    <property type="entry name" value="EspE N-terminal domain-like"/>
    <property type="match status" value="1"/>
</dbReference>
<dbReference type="Pfam" id="PF01627">
    <property type="entry name" value="Hpt"/>
    <property type="match status" value="1"/>
</dbReference>
<dbReference type="InterPro" id="IPR037006">
    <property type="entry name" value="CheA-like_homodim_sf"/>
</dbReference>
<dbReference type="PANTHER" id="PTHR43395">
    <property type="entry name" value="SENSOR HISTIDINE KINASE CHEA"/>
    <property type="match status" value="1"/>
</dbReference>
<dbReference type="CDD" id="cd00088">
    <property type="entry name" value="HPT"/>
    <property type="match status" value="1"/>
</dbReference>
<keyword evidence="4" id="KW-0145">Chemotaxis</keyword>
<evidence type="ECO:0000256" key="5">
    <source>
        <dbReference type="ARBA" id="ARBA00022553"/>
    </source>
</evidence>
<dbReference type="SMART" id="SM00260">
    <property type="entry name" value="CheW"/>
    <property type="match status" value="1"/>
</dbReference>
<dbReference type="InterPro" id="IPR004358">
    <property type="entry name" value="Sig_transdc_His_kin-like_C"/>
</dbReference>
<dbReference type="InterPro" id="IPR036641">
    <property type="entry name" value="HPT_dom_sf"/>
</dbReference>
<keyword evidence="6" id="KW-0808">Transferase</keyword>
<dbReference type="InterPro" id="IPR002545">
    <property type="entry name" value="CheW-lke_dom"/>
</dbReference>
<dbReference type="KEGG" id="gur:Gura_2993"/>
<name>A5G5U7_GEOUR</name>
<dbReference type="PROSITE" id="PS50851">
    <property type="entry name" value="CHEW"/>
    <property type="match status" value="1"/>
</dbReference>
<evidence type="ECO:0000313" key="18">
    <source>
        <dbReference type="Proteomes" id="UP000006695"/>
    </source>
</evidence>
<dbReference type="CDD" id="cd00731">
    <property type="entry name" value="CheA_reg"/>
    <property type="match status" value="1"/>
</dbReference>
<evidence type="ECO:0000256" key="1">
    <source>
        <dbReference type="ARBA" id="ARBA00000085"/>
    </source>
</evidence>
<gene>
    <name evidence="17" type="ordered locus">Gura_2993</name>
</gene>
<evidence type="ECO:0000256" key="2">
    <source>
        <dbReference type="ARBA" id="ARBA00012438"/>
    </source>
</evidence>
<dbReference type="Gene3D" id="2.30.30.40">
    <property type="entry name" value="SH3 Domains"/>
    <property type="match status" value="1"/>
</dbReference>
<dbReference type="SUPFAM" id="SSF55874">
    <property type="entry name" value="ATPase domain of HSP90 chaperone/DNA topoisomerase II/histidine kinase"/>
    <property type="match status" value="1"/>
</dbReference>
<evidence type="ECO:0000259" key="14">
    <source>
        <dbReference type="PROSITE" id="PS50109"/>
    </source>
</evidence>
<dbReference type="Gene3D" id="3.30.565.10">
    <property type="entry name" value="Histidine kinase-like ATPase, C-terminal domain"/>
    <property type="match status" value="1"/>
</dbReference>
<dbReference type="InterPro" id="IPR004105">
    <property type="entry name" value="CheA-like_dim"/>
</dbReference>
<dbReference type="SUPFAM" id="SSF50341">
    <property type="entry name" value="CheW-like"/>
    <property type="match status" value="1"/>
</dbReference>
<dbReference type="InterPro" id="IPR036097">
    <property type="entry name" value="HisK_dim/P_sf"/>
</dbReference>
<keyword evidence="5 12" id="KW-0597">Phosphoprotein</keyword>
<dbReference type="SMART" id="SM01231">
    <property type="entry name" value="H-kinase_dim"/>
    <property type="match status" value="1"/>
</dbReference>
<evidence type="ECO:0000256" key="10">
    <source>
        <dbReference type="ARBA" id="ARBA00023012"/>
    </source>
</evidence>
<dbReference type="Gene3D" id="1.20.120.160">
    <property type="entry name" value="HPT domain"/>
    <property type="match status" value="1"/>
</dbReference>
<dbReference type="PROSITE" id="PS50109">
    <property type="entry name" value="HIS_KIN"/>
    <property type="match status" value="1"/>
</dbReference>
<dbReference type="PROSITE" id="PS50894">
    <property type="entry name" value="HPT"/>
    <property type="match status" value="1"/>
</dbReference>
<dbReference type="InterPro" id="IPR051315">
    <property type="entry name" value="Bact_Chemotaxis_CheA"/>
</dbReference>
<feature type="domain" description="CheW-like" evidence="15">
    <location>
        <begin position="572"/>
        <end position="704"/>
    </location>
</feature>
<comment type="function">
    <text evidence="11">Involved in the transmission of sensory signals from the chemoreceptors to the flagellar motors. CheA is autophosphorylated; it can transfer its phosphate group to either CheB or CheY.</text>
</comment>
<dbReference type="Proteomes" id="UP000006695">
    <property type="component" value="Chromosome"/>
</dbReference>
<dbReference type="HOGENOM" id="CLU_000650_3_6_7"/>
<keyword evidence="7" id="KW-0547">Nucleotide-binding</keyword>
<dbReference type="GO" id="GO:0000155">
    <property type="term" value="F:phosphorelay sensor kinase activity"/>
    <property type="evidence" value="ECO:0007669"/>
    <property type="project" value="InterPro"/>
</dbReference>
<evidence type="ECO:0000313" key="17">
    <source>
        <dbReference type="EMBL" id="ABQ27165.1"/>
    </source>
</evidence>
<dbReference type="Pfam" id="PF02518">
    <property type="entry name" value="HATPase_c"/>
    <property type="match status" value="1"/>
</dbReference>
<evidence type="ECO:0000256" key="12">
    <source>
        <dbReference type="PROSITE-ProRule" id="PRU00110"/>
    </source>
</evidence>
<dbReference type="InterPro" id="IPR005467">
    <property type="entry name" value="His_kinase_dom"/>
</dbReference>
<reference evidence="17 18" key="1">
    <citation type="submission" date="2007-05" db="EMBL/GenBank/DDBJ databases">
        <title>Complete sequence of Geobacter uraniireducens Rf4.</title>
        <authorList>
            <consortium name="US DOE Joint Genome Institute"/>
            <person name="Copeland A."/>
            <person name="Lucas S."/>
            <person name="Lapidus A."/>
            <person name="Barry K."/>
            <person name="Detter J.C."/>
            <person name="Glavina del Rio T."/>
            <person name="Hammon N."/>
            <person name="Israni S."/>
            <person name="Dalin E."/>
            <person name="Tice H."/>
            <person name="Pitluck S."/>
            <person name="Chertkov O."/>
            <person name="Brettin T."/>
            <person name="Bruce D."/>
            <person name="Han C."/>
            <person name="Schmutz J."/>
            <person name="Larimer F."/>
            <person name="Land M."/>
            <person name="Hauser L."/>
            <person name="Kyrpides N."/>
            <person name="Mikhailova N."/>
            <person name="Shelobolina E."/>
            <person name="Aklujkar M."/>
            <person name="Lovley D."/>
            <person name="Richardson P."/>
        </authorList>
    </citation>
    <scope>NUCLEOTIDE SEQUENCE [LARGE SCALE GENOMIC DNA]</scope>
    <source>
        <strain evidence="17 18">Rf4</strain>
    </source>
</reference>
<dbReference type="SUPFAM" id="SSF47384">
    <property type="entry name" value="Homodimeric domain of signal transducing histidine kinase"/>
    <property type="match status" value="1"/>
</dbReference>
<dbReference type="FunFam" id="3.30.565.10:FF:000016">
    <property type="entry name" value="Chemotaxis protein CheA, putative"/>
    <property type="match status" value="1"/>
</dbReference>
<evidence type="ECO:0000256" key="6">
    <source>
        <dbReference type="ARBA" id="ARBA00022679"/>
    </source>
</evidence>
<evidence type="ECO:0000256" key="4">
    <source>
        <dbReference type="ARBA" id="ARBA00022500"/>
    </source>
</evidence>
<proteinExistence type="predicted"/>
<dbReference type="GO" id="GO:0005524">
    <property type="term" value="F:ATP binding"/>
    <property type="evidence" value="ECO:0007669"/>
    <property type="project" value="UniProtKB-KW"/>
</dbReference>
<evidence type="ECO:0000256" key="13">
    <source>
        <dbReference type="SAM" id="MobiDB-lite"/>
    </source>
</evidence>
<dbReference type="InterPro" id="IPR008207">
    <property type="entry name" value="Sig_transdc_His_kin_Hpt_dom"/>
</dbReference>
<dbReference type="PANTHER" id="PTHR43395:SF10">
    <property type="entry name" value="CHEMOTAXIS PROTEIN CHEA"/>
    <property type="match status" value="1"/>
</dbReference>
<dbReference type="STRING" id="351605.Gura_2993"/>
<keyword evidence="8 17" id="KW-0418">Kinase</keyword>
<dbReference type="PRINTS" id="PR00344">
    <property type="entry name" value="BCTRLSENSOR"/>
</dbReference>